<dbReference type="PANTHER" id="PTHR48047:SF45">
    <property type="entry name" value="SCOPOLETIN GLUCOSYLTRANSFERASE-LIKE"/>
    <property type="match status" value="1"/>
</dbReference>
<keyword evidence="7" id="KW-1185">Reference proteome</keyword>
<dbReference type="PROSITE" id="PS00375">
    <property type="entry name" value="UDPGT"/>
    <property type="match status" value="1"/>
</dbReference>
<evidence type="ECO:0000256" key="4">
    <source>
        <dbReference type="RuleBase" id="RU003718"/>
    </source>
</evidence>
<evidence type="ECO:0000313" key="7">
    <source>
        <dbReference type="Proteomes" id="UP001472677"/>
    </source>
</evidence>
<dbReference type="InterPro" id="IPR002213">
    <property type="entry name" value="UDP_glucos_trans"/>
</dbReference>
<keyword evidence="2 4" id="KW-0328">Glycosyltransferase</keyword>
<keyword evidence="3 4" id="KW-0808">Transferase</keyword>
<dbReference type="Gene3D" id="3.40.50.2000">
    <property type="entry name" value="Glycogen Phosphorylase B"/>
    <property type="match status" value="2"/>
</dbReference>
<protein>
    <recommendedName>
        <fullName evidence="5">Glycosyltransferase</fullName>
        <ecNumber evidence="5">2.4.1.-</ecNumber>
    </recommendedName>
</protein>
<proteinExistence type="inferred from homology"/>
<comment type="similarity">
    <text evidence="1 4">Belongs to the UDP-glycosyltransferase family.</text>
</comment>
<evidence type="ECO:0000256" key="2">
    <source>
        <dbReference type="ARBA" id="ARBA00022676"/>
    </source>
</evidence>
<comment type="caution">
    <text evidence="6">The sequence shown here is derived from an EMBL/GenBank/DDBJ whole genome shotgun (WGS) entry which is preliminary data.</text>
</comment>
<gene>
    <name evidence="6" type="ORF">V6N12_048380</name>
</gene>
<dbReference type="CDD" id="cd03784">
    <property type="entry name" value="GT1_Gtf-like"/>
    <property type="match status" value="1"/>
</dbReference>
<dbReference type="Proteomes" id="UP001472677">
    <property type="component" value="Unassembled WGS sequence"/>
</dbReference>
<reference evidence="6 7" key="1">
    <citation type="journal article" date="2024" name="G3 (Bethesda)">
        <title>Genome assembly of Hibiscus sabdariffa L. provides insights into metabolisms of medicinal natural products.</title>
        <authorList>
            <person name="Kim T."/>
        </authorList>
    </citation>
    <scope>NUCLEOTIDE SEQUENCE [LARGE SCALE GENOMIC DNA]</scope>
    <source>
        <strain evidence="6">TK-2024</strain>
        <tissue evidence="6">Old leaves</tissue>
    </source>
</reference>
<evidence type="ECO:0000256" key="1">
    <source>
        <dbReference type="ARBA" id="ARBA00009995"/>
    </source>
</evidence>
<evidence type="ECO:0000256" key="3">
    <source>
        <dbReference type="ARBA" id="ARBA00022679"/>
    </source>
</evidence>
<dbReference type="Pfam" id="PF00201">
    <property type="entry name" value="UDPGT"/>
    <property type="match status" value="1"/>
</dbReference>
<name>A0ABR2EHI6_9ROSI</name>
<dbReference type="PANTHER" id="PTHR48047">
    <property type="entry name" value="GLYCOSYLTRANSFERASE"/>
    <property type="match status" value="1"/>
</dbReference>
<dbReference type="EC" id="2.4.1.-" evidence="5"/>
<organism evidence="6 7">
    <name type="scientific">Hibiscus sabdariffa</name>
    <name type="common">roselle</name>
    <dbReference type="NCBI Taxonomy" id="183260"/>
    <lineage>
        <taxon>Eukaryota</taxon>
        <taxon>Viridiplantae</taxon>
        <taxon>Streptophyta</taxon>
        <taxon>Embryophyta</taxon>
        <taxon>Tracheophyta</taxon>
        <taxon>Spermatophyta</taxon>
        <taxon>Magnoliopsida</taxon>
        <taxon>eudicotyledons</taxon>
        <taxon>Gunneridae</taxon>
        <taxon>Pentapetalae</taxon>
        <taxon>rosids</taxon>
        <taxon>malvids</taxon>
        <taxon>Malvales</taxon>
        <taxon>Malvaceae</taxon>
        <taxon>Malvoideae</taxon>
        <taxon>Hibiscus</taxon>
    </lineage>
</organism>
<sequence>MTSQNRQLHVFFFPFMAPGHSIPIIDLAILFAGKGVKSTIIAPPPDAAHISKVIEKPRNSGYEVDVLDIEFPTVEAGLPEGCESLDKLSSPDMLVKFFLATQLLKRPLEDLIRQHRPHCLVADMFFPWTNDVAAASGIPRIFFHGTCAFSFSAMEHVRLYEPHKNVSSDSEPFLIPKFPGDIMLTRSQLPDFVTQETWFIKLFNEFIESGSKSFGVIVNSFYELEPVYADHYTNFLGRKAWHVGPVSLSTKGIIDKTNRGKQSSIDENECLNWLKLKEPNSVIYICFGSMADFDSCQLIEIAKALEASGQSFVWVVRNEKEKLLPEGFERKMEGKGLIIRGWAPQVLILENEAIGGFVTHCGWNSVLEAVSTGVPVITWPVAAEQFYNEKLLTEILKIGVGVGARKWKRLVGDFVRSEAIEKAVREVIAGECAVEMRNRAKRLAEMAKKAVENGGSSDSHLNALIGELKSLSPFNQVNN</sequence>
<dbReference type="SUPFAM" id="SSF53756">
    <property type="entry name" value="UDP-Glycosyltransferase/glycogen phosphorylase"/>
    <property type="match status" value="1"/>
</dbReference>
<evidence type="ECO:0000256" key="5">
    <source>
        <dbReference type="RuleBase" id="RU362057"/>
    </source>
</evidence>
<dbReference type="InterPro" id="IPR035595">
    <property type="entry name" value="UDP_glycos_trans_CS"/>
</dbReference>
<dbReference type="EMBL" id="JBBPBM010000013">
    <property type="protein sequence ID" value="KAK8561306.1"/>
    <property type="molecule type" value="Genomic_DNA"/>
</dbReference>
<evidence type="ECO:0000313" key="6">
    <source>
        <dbReference type="EMBL" id="KAK8561306.1"/>
    </source>
</evidence>
<accession>A0ABR2EHI6</accession>